<name>A0A4C1UUZ8_EUMVA</name>
<proteinExistence type="predicted"/>
<reference evidence="1 2" key="1">
    <citation type="journal article" date="2019" name="Commun. Biol.">
        <title>The bagworm genome reveals a unique fibroin gene that provides high tensile strength.</title>
        <authorList>
            <person name="Kono N."/>
            <person name="Nakamura H."/>
            <person name="Ohtoshi R."/>
            <person name="Tomita M."/>
            <person name="Numata K."/>
            <person name="Arakawa K."/>
        </authorList>
    </citation>
    <scope>NUCLEOTIDE SEQUENCE [LARGE SCALE GENOMIC DNA]</scope>
</reference>
<dbReference type="AlphaFoldDB" id="A0A4C1UUZ8"/>
<protein>
    <submittedName>
        <fullName evidence="1">Uncharacterized protein</fullName>
    </submittedName>
</protein>
<dbReference type="Proteomes" id="UP000299102">
    <property type="component" value="Unassembled WGS sequence"/>
</dbReference>
<gene>
    <name evidence="1" type="ORF">EVAR_79173_1</name>
</gene>
<evidence type="ECO:0000313" key="2">
    <source>
        <dbReference type="Proteomes" id="UP000299102"/>
    </source>
</evidence>
<evidence type="ECO:0000313" key="1">
    <source>
        <dbReference type="EMBL" id="GBP29624.1"/>
    </source>
</evidence>
<dbReference type="EMBL" id="BGZK01000222">
    <property type="protein sequence ID" value="GBP29624.1"/>
    <property type="molecule type" value="Genomic_DNA"/>
</dbReference>
<organism evidence="1 2">
    <name type="scientific">Eumeta variegata</name>
    <name type="common">Bagworm moth</name>
    <name type="synonym">Eumeta japonica</name>
    <dbReference type="NCBI Taxonomy" id="151549"/>
    <lineage>
        <taxon>Eukaryota</taxon>
        <taxon>Metazoa</taxon>
        <taxon>Ecdysozoa</taxon>
        <taxon>Arthropoda</taxon>
        <taxon>Hexapoda</taxon>
        <taxon>Insecta</taxon>
        <taxon>Pterygota</taxon>
        <taxon>Neoptera</taxon>
        <taxon>Endopterygota</taxon>
        <taxon>Lepidoptera</taxon>
        <taxon>Glossata</taxon>
        <taxon>Ditrysia</taxon>
        <taxon>Tineoidea</taxon>
        <taxon>Psychidae</taxon>
        <taxon>Oiketicinae</taxon>
        <taxon>Eumeta</taxon>
    </lineage>
</organism>
<keyword evidence="2" id="KW-1185">Reference proteome</keyword>
<accession>A0A4C1UUZ8</accession>
<sequence>MGRGGFGRRRSQGSALVGDATFDSQLLVNHRSNCERSANRKEICLVGEGSSCTSDDLVLGLVPRPPGDWSRPVAPEHSVPFR</sequence>
<comment type="caution">
    <text evidence="1">The sequence shown here is derived from an EMBL/GenBank/DDBJ whole genome shotgun (WGS) entry which is preliminary data.</text>
</comment>